<dbReference type="Gene3D" id="2.60.40.1120">
    <property type="entry name" value="Carboxypeptidase-like, regulatory domain"/>
    <property type="match status" value="1"/>
</dbReference>
<gene>
    <name evidence="6" type="ORF">N7U62_14545</name>
</gene>
<keyword evidence="2" id="KW-0813">Transport</keyword>
<name>A0ABT3CXG2_9BACT</name>
<dbReference type="PROSITE" id="PS52016">
    <property type="entry name" value="TONB_DEPENDENT_REC_3"/>
    <property type="match status" value="1"/>
</dbReference>
<dbReference type="RefSeq" id="WP_264138713.1">
    <property type="nucleotide sequence ID" value="NZ_JAOYOD010000001.1"/>
</dbReference>
<comment type="similarity">
    <text evidence="2">Belongs to the TonB-dependent receptor family.</text>
</comment>
<dbReference type="EMBL" id="JAOYOD010000001">
    <property type="protein sequence ID" value="MCV9387898.1"/>
    <property type="molecule type" value="Genomic_DNA"/>
</dbReference>
<dbReference type="SUPFAM" id="SSF49464">
    <property type="entry name" value="Carboxypeptidase regulatory domain-like"/>
    <property type="match status" value="1"/>
</dbReference>
<dbReference type="NCBIfam" id="TIGR04056">
    <property type="entry name" value="OMP_RagA_SusC"/>
    <property type="match status" value="1"/>
</dbReference>
<evidence type="ECO:0000259" key="5">
    <source>
        <dbReference type="Pfam" id="PF07715"/>
    </source>
</evidence>
<dbReference type="InterPro" id="IPR023997">
    <property type="entry name" value="TonB-dep_OMP_SusC/RagA_CS"/>
</dbReference>
<feature type="signal peptide" evidence="4">
    <location>
        <begin position="1"/>
        <end position="23"/>
    </location>
</feature>
<dbReference type="Pfam" id="PF13715">
    <property type="entry name" value="CarbopepD_reg_2"/>
    <property type="match status" value="1"/>
</dbReference>
<dbReference type="InterPro" id="IPR012910">
    <property type="entry name" value="Plug_dom"/>
</dbReference>
<evidence type="ECO:0000256" key="4">
    <source>
        <dbReference type="SAM" id="SignalP"/>
    </source>
</evidence>
<dbReference type="InterPro" id="IPR008969">
    <property type="entry name" value="CarboxyPept-like_regulatory"/>
</dbReference>
<evidence type="ECO:0000256" key="1">
    <source>
        <dbReference type="ARBA" id="ARBA00022729"/>
    </source>
</evidence>
<organism evidence="6 7">
    <name type="scientific">Reichenbachiella ulvae</name>
    <dbReference type="NCBI Taxonomy" id="2980104"/>
    <lineage>
        <taxon>Bacteria</taxon>
        <taxon>Pseudomonadati</taxon>
        <taxon>Bacteroidota</taxon>
        <taxon>Cytophagia</taxon>
        <taxon>Cytophagales</taxon>
        <taxon>Reichenbachiellaceae</taxon>
        <taxon>Reichenbachiella</taxon>
    </lineage>
</organism>
<evidence type="ECO:0000313" key="6">
    <source>
        <dbReference type="EMBL" id="MCV9387898.1"/>
    </source>
</evidence>
<dbReference type="Gene3D" id="2.170.130.10">
    <property type="entry name" value="TonB-dependent receptor, plug domain"/>
    <property type="match status" value="1"/>
</dbReference>
<comment type="subcellular location">
    <subcellularLocation>
        <location evidence="2">Cell outer membrane</location>
        <topology evidence="2">Multi-pass membrane protein</topology>
    </subcellularLocation>
</comment>
<dbReference type="NCBIfam" id="TIGR04057">
    <property type="entry name" value="SusC_RagA_signa"/>
    <property type="match status" value="1"/>
</dbReference>
<keyword evidence="2" id="KW-1134">Transmembrane beta strand</keyword>
<dbReference type="Proteomes" id="UP001300692">
    <property type="component" value="Unassembled WGS sequence"/>
</dbReference>
<feature type="domain" description="TonB-dependent receptor plug" evidence="5">
    <location>
        <begin position="119"/>
        <end position="225"/>
    </location>
</feature>
<proteinExistence type="inferred from homology"/>
<feature type="chain" id="PRO_5046979656" evidence="4">
    <location>
        <begin position="24"/>
        <end position="1038"/>
    </location>
</feature>
<keyword evidence="7" id="KW-1185">Reference proteome</keyword>
<evidence type="ECO:0000256" key="2">
    <source>
        <dbReference type="PROSITE-ProRule" id="PRU01360"/>
    </source>
</evidence>
<dbReference type="InterPro" id="IPR037066">
    <property type="entry name" value="Plug_dom_sf"/>
</dbReference>
<keyword evidence="2" id="KW-0472">Membrane</keyword>
<dbReference type="PANTHER" id="PTHR30069">
    <property type="entry name" value="TONB-DEPENDENT OUTER MEMBRANE RECEPTOR"/>
    <property type="match status" value="1"/>
</dbReference>
<keyword evidence="1 4" id="KW-0732">Signal</keyword>
<dbReference type="InterPro" id="IPR039426">
    <property type="entry name" value="TonB-dep_rcpt-like"/>
</dbReference>
<dbReference type="InterPro" id="IPR023996">
    <property type="entry name" value="TonB-dep_OMP_SusC/RagA"/>
</dbReference>
<keyword evidence="2" id="KW-0998">Cell outer membrane</keyword>
<comment type="caution">
    <text evidence="6">The sequence shown here is derived from an EMBL/GenBank/DDBJ whole genome shotgun (WGS) entry which is preliminary data.</text>
</comment>
<reference evidence="6 7" key="1">
    <citation type="submission" date="2022-10" db="EMBL/GenBank/DDBJ databases">
        <title>Comparative genomics and taxonomic characterization of three novel marine species of genus Reichenbachiella exhibiting antioxidant and polysaccharide degradation activities.</title>
        <authorList>
            <person name="Muhammad N."/>
            <person name="Lee Y.-J."/>
            <person name="Ko J."/>
            <person name="Kim S.-G."/>
        </authorList>
    </citation>
    <scope>NUCLEOTIDE SEQUENCE [LARGE SCALE GENOMIC DNA]</scope>
    <source>
        <strain evidence="6 7">ABR2-5</strain>
    </source>
</reference>
<feature type="region of interest" description="Disordered" evidence="3">
    <location>
        <begin position="565"/>
        <end position="584"/>
    </location>
</feature>
<sequence>MNRKYTKHVLLLLCLVMSGFATLAQSITVSGKILASDLQDALPGVTVLQKGTTKGTVTNMDGEFSIEVPSDATLSISYVGYLSKEIPVNGRSTIDIVLDADVQALEEVIVVGYGEQAKETLVSSVSSVQGKELQKSPQPNLSNSFAGRISGVIATTASGEPGFDGSQLLIRGQGSNGDNSPLIVVDGVASQLGGLERLDPNNIQSISVLKDASAAIYGSRAANGVILVTTKGGVKSEPVFTFTYNHGFVRPTRIPEMASSAQYGEILNEIAYYNNPGGGLNQTYTEEELELFRNGSDPVNYANTDWLNEVIAPISYQDQQSLSIGGGGETTQYFVSLGRRHQEGIYKNGITEFEQINLRTNVDVNATDYLKIGAKLNVRQEKGTYSTTSAEGVFRAAYRAQPSLVPYYDGVGYGIGSERANNPLVLVTDTPGKDTQPKTVLNTILDFDYKLPFAESFSVKGFVSVDKSFKEQKKFELPYVVYQPVPNSDPMEFSEVPNNIASPQLYQRRDNEQLVTAHAALHFNKAINDHYVSAFVAYEQSEYKSDYMEAFRRGFNSDAVDELNQGPEGVDENENPYGTNGGDSFQESRRNYFGRVSYDYAGKYLLEGQLRYDGSSKFAEGNQYGFFWSVSGGWRISEEAFFNVEAINNLKIRASYGVIGNDKIPDFQFLNRYQNIGAGYVVDGVPVTRYVISQLANENITWEESKKLDIGLETTVFQHFTIEADYFHETRDGLLIEPRDLPWVSGIINEWDATNDANDIVPAIVPQQNIGTVENSGFEGQISYDQSINNLNFFISANATYAKSKVVDIRDPEVIEWKKAEGKPLFAGLYYEAVGIFRTPEDIENNPSLPNNKVGDLMYKDVDGNGEITANDQVRSDLTNVPQLVYGVSAGLDWKSFDFSFLLQGQGLSEQYFLPESGTIGNYTKTWADNRYSPSNIAGSYPRVDTRTSSSVNGGNEFRTDFWLVNTSFVRLKNIELGYSLPVDLISKVRLTSARIYVNALNLATFTASDDFDPEVTNIQGHAYPQHKIFNVGATIKF</sequence>
<dbReference type="PANTHER" id="PTHR30069:SF29">
    <property type="entry name" value="HEMOGLOBIN AND HEMOGLOBIN-HAPTOGLOBIN-BINDING PROTEIN 1-RELATED"/>
    <property type="match status" value="1"/>
</dbReference>
<evidence type="ECO:0000256" key="3">
    <source>
        <dbReference type="SAM" id="MobiDB-lite"/>
    </source>
</evidence>
<keyword evidence="6" id="KW-0675">Receptor</keyword>
<dbReference type="SUPFAM" id="SSF56935">
    <property type="entry name" value="Porins"/>
    <property type="match status" value="1"/>
</dbReference>
<keyword evidence="2" id="KW-0812">Transmembrane</keyword>
<protein>
    <submittedName>
        <fullName evidence="6">TonB-dependent receptor</fullName>
    </submittedName>
</protein>
<evidence type="ECO:0000313" key="7">
    <source>
        <dbReference type="Proteomes" id="UP001300692"/>
    </source>
</evidence>
<accession>A0ABT3CXG2</accession>
<dbReference type="Pfam" id="PF07715">
    <property type="entry name" value="Plug"/>
    <property type="match status" value="1"/>
</dbReference>